<reference evidence="7 8" key="1">
    <citation type="journal article" date="2003" name="J. Virol.">
        <title>Identification of a new simian immunodeficiency virus lineage with a vpu gene present among different cercopithecus monkeys (C. mona, C. cephus, and C. nictitans) from Cameroon.</title>
        <authorList>
            <person name="Courgnaud V."/>
            <person name="Abela B."/>
            <person name="Pourrut X."/>
            <person name="Mpoudi-Ngole E."/>
            <person name="Loul S."/>
            <person name="Delaporte E."/>
            <person name="Peeters M."/>
        </authorList>
    </citation>
    <scope>NUCLEOTIDE SEQUENCE [LARGE SCALE GENOMIC DNA]</scope>
</reference>
<organismHost>
    <name type="scientific">Cercopithecidae</name>
    <name type="common">Old World monkeys</name>
    <dbReference type="NCBI Taxonomy" id="9527"/>
</organismHost>
<dbReference type="InterPro" id="IPR000012">
    <property type="entry name" value="RetroV_VpR/X"/>
</dbReference>
<evidence type="ECO:0000256" key="6">
    <source>
        <dbReference type="SAM" id="MobiDB-lite"/>
    </source>
</evidence>
<evidence type="ECO:0000256" key="5">
    <source>
        <dbReference type="ARBA" id="ARBA00022844"/>
    </source>
</evidence>
<keyword evidence="3" id="KW-1048">Host nucleus</keyword>
<organismHost>
    <name type="scientific">Pan troglodytes</name>
    <name type="common">Chimpanzee</name>
    <dbReference type="NCBI Taxonomy" id="9598"/>
</organismHost>
<dbReference type="GO" id="GO:0042025">
    <property type="term" value="C:host cell nucleus"/>
    <property type="evidence" value="ECO:0007669"/>
    <property type="project" value="UniProtKB-SubCell"/>
</dbReference>
<feature type="compositionally biased region" description="Basic and acidic residues" evidence="6">
    <location>
        <begin position="123"/>
        <end position="135"/>
    </location>
</feature>
<proteinExistence type="predicted"/>
<dbReference type="Proteomes" id="UP000257454">
    <property type="component" value="Genome"/>
</dbReference>
<organism evidence="7 8">
    <name type="scientific">Simian immunodeficiency virus</name>
    <name type="common">SIV</name>
    <dbReference type="NCBI Taxonomy" id="11723"/>
    <lineage>
        <taxon>Viruses</taxon>
        <taxon>Riboviria</taxon>
        <taxon>Pararnavirae</taxon>
        <taxon>Artverviricota</taxon>
        <taxon>Revtraviricetes</taxon>
        <taxon>Ortervirales</taxon>
        <taxon>Retroviridae</taxon>
        <taxon>Orthoretrovirinae</taxon>
        <taxon>Lentivirus</taxon>
        <taxon>Lentivirus simimdef</taxon>
    </lineage>
</organism>
<evidence type="ECO:0000313" key="8">
    <source>
        <dbReference type="Proteomes" id="UP000257454"/>
    </source>
</evidence>
<evidence type="ECO:0000256" key="4">
    <source>
        <dbReference type="ARBA" id="ARBA00022581"/>
    </source>
</evidence>
<accession>Q6VG38</accession>
<protein>
    <submittedName>
        <fullName evidence="7">Vpr protein</fullName>
    </submittedName>
</protein>
<dbReference type="Gene3D" id="1.20.5.4730">
    <property type="match status" value="1"/>
</dbReference>
<dbReference type="InterPro" id="IPR053711">
    <property type="entry name" value="Lentiviral_Vpx_assoc_factor"/>
</dbReference>
<dbReference type="EMBL" id="AY340701">
    <property type="protein sequence ID" value="AAR02379.1"/>
    <property type="molecule type" value="Genomic_DNA"/>
</dbReference>
<sequence length="135" mass="15996">MEQPPQSHPLHWTSRMVPIERQALQAAIWELNEEALKHFSREELRGIWEQVTELPADPAWNADQAWAACAIDYTRWVQTILYRHYREGCYHRYAEQIRRYPVLRPMRGTAPGPTSSVPQADPDNPRRPSRYRMDE</sequence>
<dbReference type="GO" id="GO:0044423">
    <property type="term" value="C:virion component"/>
    <property type="evidence" value="ECO:0007669"/>
    <property type="project" value="UniProtKB-KW"/>
</dbReference>
<evidence type="ECO:0000313" key="7">
    <source>
        <dbReference type="EMBL" id="AAR02379.1"/>
    </source>
</evidence>
<comment type="subcellular location">
    <subcellularLocation>
        <location evidence="1">Host nucleus</location>
    </subcellularLocation>
    <subcellularLocation>
        <location evidence="2">Virion</location>
    </subcellularLocation>
</comment>
<dbReference type="GO" id="GO:0019058">
    <property type="term" value="P:viral life cycle"/>
    <property type="evidence" value="ECO:0007669"/>
    <property type="project" value="InterPro"/>
</dbReference>
<dbReference type="Pfam" id="PF00522">
    <property type="entry name" value="VPR"/>
    <property type="match status" value="1"/>
</dbReference>
<evidence type="ECO:0000256" key="2">
    <source>
        <dbReference type="ARBA" id="ARBA00004328"/>
    </source>
</evidence>
<evidence type="ECO:0000256" key="1">
    <source>
        <dbReference type="ARBA" id="ARBA00004147"/>
    </source>
</evidence>
<evidence type="ECO:0000256" key="3">
    <source>
        <dbReference type="ARBA" id="ARBA00022562"/>
    </source>
</evidence>
<name>Q6VG38_SIV</name>
<keyword evidence="5" id="KW-0946">Virion</keyword>
<feature type="region of interest" description="Disordered" evidence="6">
    <location>
        <begin position="104"/>
        <end position="135"/>
    </location>
</feature>
<keyword evidence="4" id="KW-0945">Host-virus interaction</keyword>